<protein>
    <submittedName>
        <fullName evidence="1">Uncharacterized protein</fullName>
    </submittedName>
</protein>
<accession>A0A0F9L661</accession>
<comment type="caution">
    <text evidence="1">The sequence shown here is derived from an EMBL/GenBank/DDBJ whole genome shotgun (WGS) entry which is preliminary data.</text>
</comment>
<reference evidence="1" key="1">
    <citation type="journal article" date="2015" name="Nature">
        <title>Complex archaea that bridge the gap between prokaryotes and eukaryotes.</title>
        <authorList>
            <person name="Spang A."/>
            <person name="Saw J.H."/>
            <person name="Jorgensen S.L."/>
            <person name="Zaremba-Niedzwiedzka K."/>
            <person name="Martijn J."/>
            <person name="Lind A.E."/>
            <person name="van Eijk R."/>
            <person name="Schleper C."/>
            <person name="Guy L."/>
            <person name="Ettema T.J."/>
        </authorList>
    </citation>
    <scope>NUCLEOTIDE SEQUENCE</scope>
</reference>
<gene>
    <name evidence="1" type="ORF">LCGC14_1240100</name>
</gene>
<sequence length="97" mass="10545">MIAVGIPQESVAMVIRDGIDPKTLREHFRHELDTAMIKAHGKIGGKLFAMALAGNVSALIFIAKTRLGWKEVQVIEGNPDAPLSINLKVNFVTPPDD</sequence>
<name>A0A0F9L661_9ZZZZ</name>
<proteinExistence type="predicted"/>
<organism evidence="1">
    <name type="scientific">marine sediment metagenome</name>
    <dbReference type="NCBI Taxonomy" id="412755"/>
    <lineage>
        <taxon>unclassified sequences</taxon>
        <taxon>metagenomes</taxon>
        <taxon>ecological metagenomes</taxon>
    </lineage>
</organism>
<dbReference type="EMBL" id="LAZR01006692">
    <property type="protein sequence ID" value="KKM90279.1"/>
    <property type="molecule type" value="Genomic_DNA"/>
</dbReference>
<evidence type="ECO:0000313" key="1">
    <source>
        <dbReference type="EMBL" id="KKM90279.1"/>
    </source>
</evidence>
<dbReference type="AlphaFoldDB" id="A0A0F9L661"/>